<dbReference type="VEuPathDB" id="FungiDB:PEXP_006870"/>
<dbReference type="InterPro" id="IPR036291">
    <property type="entry name" value="NAD(P)-bd_dom_sf"/>
</dbReference>
<keyword evidence="5 17" id="KW-0812">Transmembrane</keyword>
<dbReference type="STRING" id="27334.A0A0A2KTE9"/>
<evidence type="ECO:0000256" key="5">
    <source>
        <dbReference type="ARBA" id="ARBA00022692"/>
    </source>
</evidence>
<keyword evidence="10 17" id="KW-1133">Transmembrane helix</keyword>
<evidence type="ECO:0000256" key="8">
    <source>
        <dbReference type="ARBA" id="ARBA00022857"/>
    </source>
</evidence>
<keyword evidence="20" id="KW-1185">Reference proteome</keyword>
<evidence type="ECO:0000259" key="18">
    <source>
        <dbReference type="Pfam" id="PF04116"/>
    </source>
</evidence>
<dbReference type="Pfam" id="PF04116">
    <property type="entry name" value="FA_hydroxylase"/>
    <property type="match status" value="1"/>
</dbReference>
<comment type="pathway">
    <text evidence="2">Lipid metabolism; sphingolipid metabolism.</text>
</comment>
<comment type="pathway">
    <text evidence="3">Sphingolipid metabolism.</text>
</comment>
<dbReference type="RefSeq" id="XP_016594400.1">
    <property type="nucleotide sequence ID" value="XM_016738291.1"/>
</dbReference>
<protein>
    <recommendedName>
        <fullName evidence="14">3-dehydrosphinganine reductase</fullName>
        <ecNumber evidence="14">1.1.1.102</ecNumber>
    </recommendedName>
</protein>
<keyword evidence="7" id="KW-0256">Endoplasmic reticulum</keyword>
<feature type="transmembrane region" description="Helical" evidence="17">
    <location>
        <begin position="491"/>
        <end position="514"/>
    </location>
</feature>
<dbReference type="AlphaFoldDB" id="A0A0A2KTE9"/>
<evidence type="ECO:0000256" key="2">
    <source>
        <dbReference type="ARBA" id="ARBA00004760"/>
    </source>
</evidence>
<dbReference type="Pfam" id="PF00106">
    <property type="entry name" value="adh_short"/>
    <property type="match status" value="1"/>
</dbReference>
<accession>A0A0A2KTE9</accession>
<keyword evidence="12" id="KW-0443">Lipid metabolism</keyword>
<evidence type="ECO:0000256" key="17">
    <source>
        <dbReference type="SAM" id="Phobius"/>
    </source>
</evidence>
<evidence type="ECO:0000256" key="13">
    <source>
        <dbReference type="ARBA" id="ARBA00023136"/>
    </source>
</evidence>
<dbReference type="GO" id="GO:0006666">
    <property type="term" value="P:3-keto-sphinganine metabolic process"/>
    <property type="evidence" value="ECO:0007669"/>
    <property type="project" value="InterPro"/>
</dbReference>
<keyword evidence="13 17" id="KW-0472">Membrane</keyword>
<gene>
    <name evidence="19" type="ORF">PEX2_010140</name>
</gene>
<comment type="similarity">
    <text evidence="4">Belongs to the short-chain dehydrogenases/reductases (SDR) family.</text>
</comment>
<dbReference type="PANTHER" id="PTHR43550:SF3">
    <property type="entry name" value="3-KETODIHYDROSPHINGOSINE REDUCTASE"/>
    <property type="match status" value="1"/>
</dbReference>
<dbReference type="FunFam" id="3.40.50.720:FF:000456">
    <property type="entry name" value="3-ketodihydrosphingosine reductase tsc10"/>
    <property type="match status" value="1"/>
</dbReference>
<dbReference type="EC" id="1.1.1.102" evidence="14"/>
<evidence type="ECO:0000256" key="16">
    <source>
        <dbReference type="ARBA" id="ARBA00048930"/>
    </source>
</evidence>
<dbReference type="GeneID" id="27673710"/>
<evidence type="ECO:0000256" key="9">
    <source>
        <dbReference type="ARBA" id="ARBA00022919"/>
    </source>
</evidence>
<keyword evidence="11" id="KW-0560">Oxidoreductase</keyword>
<dbReference type="InterPro" id="IPR045022">
    <property type="entry name" value="KDSR-like"/>
</dbReference>
<comment type="function">
    <text evidence="15">Catalyzes the reduction of 3'-oxosphinganine (3-ketodihydrosphingosine/KDS) to sphinganine (dihydrosphingosine/DHS), the second step of de novo sphingolipid biosynthesis.</text>
</comment>
<dbReference type="GO" id="GO:0047560">
    <property type="term" value="F:3-dehydrosphinganine reductase activity"/>
    <property type="evidence" value="ECO:0007669"/>
    <property type="project" value="UniProtKB-EC"/>
</dbReference>
<evidence type="ECO:0000256" key="7">
    <source>
        <dbReference type="ARBA" id="ARBA00022824"/>
    </source>
</evidence>
<evidence type="ECO:0000256" key="6">
    <source>
        <dbReference type="ARBA" id="ARBA00022741"/>
    </source>
</evidence>
<keyword evidence="6" id="KW-0547">Nucleotide-binding</keyword>
<dbReference type="GO" id="GO:0000166">
    <property type="term" value="F:nucleotide binding"/>
    <property type="evidence" value="ECO:0007669"/>
    <property type="project" value="UniProtKB-KW"/>
</dbReference>
<keyword evidence="8" id="KW-0521">NADP</keyword>
<dbReference type="GO" id="GO:0005506">
    <property type="term" value="F:iron ion binding"/>
    <property type="evidence" value="ECO:0007669"/>
    <property type="project" value="InterPro"/>
</dbReference>
<comment type="caution">
    <text evidence="19">The sequence shown here is derived from an EMBL/GenBank/DDBJ whole genome shotgun (WGS) entry which is preliminary data.</text>
</comment>
<evidence type="ECO:0000256" key="1">
    <source>
        <dbReference type="ARBA" id="ARBA00004586"/>
    </source>
</evidence>
<dbReference type="PRINTS" id="PR00081">
    <property type="entry name" value="GDHRDH"/>
</dbReference>
<dbReference type="InterPro" id="IPR006694">
    <property type="entry name" value="Fatty_acid_hydroxylase"/>
</dbReference>
<feature type="domain" description="Fatty acid hydroxylase" evidence="18">
    <location>
        <begin position="541"/>
        <end position="673"/>
    </location>
</feature>
<dbReference type="Proteomes" id="UP000030143">
    <property type="component" value="Unassembled WGS sequence"/>
</dbReference>
<evidence type="ECO:0000313" key="19">
    <source>
        <dbReference type="EMBL" id="KGO51447.1"/>
    </source>
</evidence>
<evidence type="ECO:0000256" key="10">
    <source>
        <dbReference type="ARBA" id="ARBA00022989"/>
    </source>
</evidence>
<feature type="transmembrane region" description="Helical" evidence="17">
    <location>
        <begin position="390"/>
        <end position="408"/>
    </location>
</feature>
<comment type="subcellular location">
    <subcellularLocation>
        <location evidence="1">Endoplasmic reticulum membrane</location>
    </subcellularLocation>
</comment>
<keyword evidence="9" id="KW-0746">Sphingolipid metabolism</keyword>
<evidence type="ECO:0000313" key="20">
    <source>
        <dbReference type="Proteomes" id="UP000030143"/>
    </source>
</evidence>
<feature type="transmembrane region" description="Helical" evidence="17">
    <location>
        <begin position="443"/>
        <end position="471"/>
    </location>
</feature>
<name>A0A0A2KTE9_PENEN</name>
<dbReference type="InterPro" id="IPR002347">
    <property type="entry name" value="SDR_fam"/>
</dbReference>
<reference evidence="19 20" key="1">
    <citation type="journal article" date="2015" name="Mol. Plant Microbe Interact.">
        <title>Genome, transcriptome, and functional analyses of Penicillium expansum provide new insights into secondary metabolism and pathogenicity.</title>
        <authorList>
            <person name="Ballester A.R."/>
            <person name="Marcet-Houben M."/>
            <person name="Levin E."/>
            <person name="Sela N."/>
            <person name="Selma-Lazaro C."/>
            <person name="Carmona L."/>
            <person name="Wisniewski M."/>
            <person name="Droby S."/>
            <person name="Gonzalez-Candelas L."/>
            <person name="Gabaldon T."/>
        </authorList>
    </citation>
    <scope>NUCLEOTIDE SEQUENCE [LARGE SCALE GENOMIC DNA]</scope>
    <source>
        <strain evidence="19 20">MD-8</strain>
    </source>
</reference>
<evidence type="ECO:0000256" key="3">
    <source>
        <dbReference type="ARBA" id="ARBA00004991"/>
    </source>
</evidence>
<evidence type="ECO:0000256" key="4">
    <source>
        <dbReference type="ARBA" id="ARBA00006484"/>
    </source>
</evidence>
<sequence>MFGFGSRNEFNVDGQTVVITGGSDGMGKAVALELSAKGANVVVVARTVSKLVTAVDEMKTKAANIFKQKFHYISADLTDPVECERVIAEVTAWNSGAAPDVVWCCAGFSRPGYFVDVPIQDHRQQMDTIYWTAANTAHATLRNWLNPVPPSGQMKTPRRHLIFTCSTLAFVPIAGYSPYSPAKAAIRSLSDTLSQEIEMYNGAYTQRHRSDAPAADVKIHTVFPMGILSPGFDNEQKTKPELTKKLEEADKPQTPAEVAQISIRALERGEYLITTNFVGAIMKGTALGPSPKNSIVGDTLLSWLSNLVFLQVIPDLRSKAFTWGKQNGLPNNTDSYYFRHKEELLGKEKQNPRSSERLDDSDNTRYNYLLSSLSIPFTAINTQARVKMEALFSIPILSVFLIPVLSSYSTSLNLLFFYMTWSTLVLSHSRLRVELWGTIAVRIIFYALPSIVFFLFDILTPSAAVLIKAHGATGLPGGKRRRRIHAKELKIAGWGLFNLFLGIAVQGMLEMILVRTLGKRSALKVSLKLPMPFEMCRDLSLAMLGREFLSYFLHRYALHSKISPTLAKWHQSWYHSLSAPFPLTAHYDHPIPYLVTKFIPTFAPAIIFRFHMLTYLLYLLFISVEETFAYSGYTVMPTKLFLGGIARRTDMHLLMGGKGNFGPWGVVDWILGTVVGDDTDDEMSDEADEADEQDMRKAYEVMKRKAVGSGKSKRR</sequence>
<proteinExistence type="inferred from homology"/>
<dbReference type="SUPFAM" id="SSF51735">
    <property type="entry name" value="NAD(P)-binding Rossmann-fold domains"/>
    <property type="match status" value="1"/>
</dbReference>
<dbReference type="HOGENOM" id="CLU_386401_0_0_1"/>
<dbReference type="GO" id="GO:0030148">
    <property type="term" value="P:sphingolipid biosynthetic process"/>
    <property type="evidence" value="ECO:0007669"/>
    <property type="project" value="InterPro"/>
</dbReference>
<evidence type="ECO:0000256" key="15">
    <source>
        <dbReference type="ARBA" id="ARBA00044737"/>
    </source>
</evidence>
<dbReference type="GO" id="GO:0005789">
    <property type="term" value="C:endoplasmic reticulum membrane"/>
    <property type="evidence" value="ECO:0007669"/>
    <property type="project" value="UniProtKB-SubCell"/>
</dbReference>
<evidence type="ECO:0000256" key="12">
    <source>
        <dbReference type="ARBA" id="ARBA00023098"/>
    </source>
</evidence>
<dbReference type="CDD" id="cd08939">
    <property type="entry name" value="KDSR-like_SDR_c"/>
    <property type="match status" value="1"/>
</dbReference>
<evidence type="ECO:0000256" key="11">
    <source>
        <dbReference type="ARBA" id="ARBA00023002"/>
    </source>
</evidence>
<organism evidence="19 20">
    <name type="scientific">Penicillium expansum</name>
    <name type="common">Blue mold rot fungus</name>
    <dbReference type="NCBI Taxonomy" id="27334"/>
    <lineage>
        <taxon>Eukaryota</taxon>
        <taxon>Fungi</taxon>
        <taxon>Dikarya</taxon>
        <taxon>Ascomycota</taxon>
        <taxon>Pezizomycotina</taxon>
        <taxon>Eurotiomycetes</taxon>
        <taxon>Eurotiomycetidae</taxon>
        <taxon>Eurotiales</taxon>
        <taxon>Aspergillaceae</taxon>
        <taxon>Penicillium</taxon>
    </lineage>
</organism>
<comment type="catalytic activity">
    <reaction evidence="16">
        <text>sphinganine + NADP(+) = 3-oxosphinganine + NADPH + H(+)</text>
        <dbReference type="Rhea" id="RHEA:22640"/>
        <dbReference type="ChEBI" id="CHEBI:15378"/>
        <dbReference type="ChEBI" id="CHEBI:57783"/>
        <dbReference type="ChEBI" id="CHEBI:57817"/>
        <dbReference type="ChEBI" id="CHEBI:58299"/>
        <dbReference type="ChEBI" id="CHEBI:58349"/>
        <dbReference type="EC" id="1.1.1.102"/>
    </reaction>
    <physiologicalReaction direction="right-to-left" evidence="16">
        <dbReference type="Rhea" id="RHEA:22642"/>
    </physiologicalReaction>
</comment>
<evidence type="ECO:0000256" key="14">
    <source>
        <dbReference type="ARBA" id="ARBA00026112"/>
    </source>
</evidence>
<dbReference type="EMBL" id="JQFZ01000288">
    <property type="protein sequence ID" value="KGO51447.1"/>
    <property type="molecule type" value="Genomic_DNA"/>
</dbReference>
<dbReference type="PANTHER" id="PTHR43550">
    <property type="entry name" value="3-KETODIHYDROSPHINGOSINE REDUCTASE"/>
    <property type="match status" value="1"/>
</dbReference>
<dbReference type="Gene3D" id="3.40.50.720">
    <property type="entry name" value="NAD(P)-binding Rossmann-like Domain"/>
    <property type="match status" value="1"/>
</dbReference>